<dbReference type="AlphaFoldDB" id="A0A4D6ME00"/>
<name>A0A4D6ME00_VIGUN</name>
<proteinExistence type="predicted"/>
<sequence length="102" mass="11772">MYSSSFFDEKGMPKAKCEEDEKKHDEATKTIKRLAEELAAGRAENVSINDRLKNLENFVLVQHEEGFNKVLCQTSLFFDIDVENMHFDIDKDMQDKALVSII</sequence>
<dbReference type="Proteomes" id="UP000501690">
    <property type="component" value="Linkage Group LG7"/>
</dbReference>
<gene>
    <name evidence="2" type="ORF">DEO72_LG7g943</name>
</gene>
<organism evidence="2 3">
    <name type="scientific">Vigna unguiculata</name>
    <name type="common">Cowpea</name>
    <dbReference type="NCBI Taxonomy" id="3917"/>
    <lineage>
        <taxon>Eukaryota</taxon>
        <taxon>Viridiplantae</taxon>
        <taxon>Streptophyta</taxon>
        <taxon>Embryophyta</taxon>
        <taxon>Tracheophyta</taxon>
        <taxon>Spermatophyta</taxon>
        <taxon>Magnoliopsida</taxon>
        <taxon>eudicotyledons</taxon>
        <taxon>Gunneridae</taxon>
        <taxon>Pentapetalae</taxon>
        <taxon>rosids</taxon>
        <taxon>fabids</taxon>
        <taxon>Fabales</taxon>
        <taxon>Fabaceae</taxon>
        <taxon>Papilionoideae</taxon>
        <taxon>50 kb inversion clade</taxon>
        <taxon>NPAAA clade</taxon>
        <taxon>indigoferoid/millettioid clade</taxon>
        <taxon>Phaseoleae</taxon>
        <taxon>Vigna</taxon>
    </lineage>
</organism>
<reference evidence="2 3" key="1">
    <citation type="submission" date="2019-04" db="EMBL/GenBank/DDBJ databases">
        <title>An improved genome assembly and genetic linkage map for asparagus bean, Vigna unguiculata ssp. sesquipedialis.</title>
        <authorList>
            <person name="Xia Q."/>
            <person name="Zhang R."/>
            <person name="Dong Y."/>
        </authorList>
    </citation>
    <scope>NUCLEOTIDE SEQUENCE [LARGE SCALE GENOMIC DNA]</scope>
    <source>
        <tissue evidence="2">Leaf</tissue>
    </source>
</reference>
<protein>
    <submittedName>
        <fullName evidence="2">Uncharacterized protein</fullName>
    </submittedName>
</protein>
<evidence type="ECO:0000313" key="3">
    <source>
        <dbReference type="Proteomes" id="UP000501690"/>
    </source>
</evidence>
<feature type="compositionally biased region" description="Basic and acidic residues" evidence="1">
    <location>
        <begin position="7"/>
        <end position="25"/>
    </location>
</feature>
<keyword evidence="3" id="KW-1185">Reference proteome</keyword>
<evidence type="ECO:0000256" key="1">
    <source>
        <dbReference type="SAM" id="MobiDB-lite"/>
    </source>
</evidence>
<feature type="region of interest" description="Disordered" evidence="1">
    <location>
        <begin position="1"/>
        <end position="25"/>
    </location>
</feature>
<dbReference type="EMBL" id="CP039351">
    <property type="protein sequence ID" value="QCD99659.1"/>
    <property type="molecule type" value="Genomic_DNA"/>
</dbReference>
<accession>A0A4D6ME00</accession>
<evidence type="ECO:0000313" key="2">
    <source>
        <dbReference type="EMBL" id="QCD99659.1"/>
    </source>
</evidence>